<accession>A0A2U1B1K0</accession>
<gene>
    <name evidence="2" type="ORF">C8E01_103372</name>
</gene>
<dbReference type="InterPro" id="IPR011250">
    <property type="entry name" value="OMP/PagP_B-barrel"/>
</dbReference>
<evidence type="ECO:0000313" key="2">
    <source>
        <dbReference type="EMBL" id="PVY42502.1"/>
    </source>
</evidence>
<dbReference type="Gene3D" id="2.40.160.20">
    <property type="match status" value="1"/>
</dbReference>
<reference evidence="2 3" key="1">
    <citation type="submission" date="2018-04" db="EMBL/GenBank/DDBJ databases">
        <title>Genomic Encyclopedia of Type Strains, Phase IV (KMG-IV): sequencing the most valuable type-strain genomes for metagenomic binning, comparative biology and taxonomic classification.</title>
        <authorList>
            <person name="Goeker M."/>
        </authorList>
    </citation>
    <scope>NUCLEOTIDE SEQUENCE [LARGE SCALE GENOMIC DNA]</scope>
    <source>
        <strain evidence="2 3">DSM 100231</strain>
    </source>
</reference>
<dbReference type="OrthoDB" id="945117at2"/>
<sequence>MKRIYLLFTLSAFLTTSTLLAQDTDLNIEKPQTSAAVASDAIQQGNWLVGASVGSLGYNFKSETFQLILEPRAGYFISDNAVLGAQAQLGLTLYDGGENFSYGLTPFARYYFPEGASPNSRWFGEALAGFAGSSLKDSDGDRIFGSVLGLRAGYAHFVARNVALEATLNYTRTSADITVDTSTSGLAVGIGFQIYLPGRGSNL</sequence>
<dbReference type="Proteomes" id="UP000245466">
    <property type="component" value="Unassembled WGS sequence"/>
</dbReference>
<evidence type="ECO:0008006" key="4">
    <source>
        <dbReference type="Google" id="ProtNLM"/>
    </source>
</evidence>
<dbReference type="EMBL" id="QEKI01000003">
    <property type="protein sequence ID" value="PVY42502.1"/>
    <property type="molecule type" value="Genomic_DNA"/>
</dbReference>
<evidence type="ECO:0000313" key="3">
    <source>
        <dbReference type="Proteomes" id="UP000245466"/>
    </source>
</evidence>
<proteinExistence type="predicted"/>
<keyword evidence="1" id="KW-0732">Signal</keyword>
<keyword evidence="3" id="KW-1185">Reference proteome</keyword>
<evidence type="ECO:0000256" key="1">
    <source>
        <dbReference type="SAM" id="SignalP"/>
    </source>
</evidence>
<dbReference type="RefSeq" id="WP_116542652.1">
    <property type="nucleotide sequence ID" value="NZ_QEKI01000003.1"/>
</dbReference>
<protein>
    <recommendedName>
        <fullName evidence="4">Outer membrane protein with beta-barrel domain</fullName>
    </recommendedName>
</protein>
<feature type="signal peptide" evidence="1">
    <location>
        <begin position="1"/>
        <end position="21"/>
    </location>
</feature>
<organism evidence="2 3">
    <name type="scientific">Pontibacter virosus</name>
    <dbReference type="NCBI Taxonomy" id="1765052"/>
    <lineage>
        <taxon>Bacteria</taxon>
        <taxon>Pseudomonadati</taxon>
        <taxon>Bacteroidota</taxon>
        <taxon>Cytophagia</taxon>
        <taxon>Cytophagales</taxon>
        <taxon>Hymenobacteraceae</taxon>
        <taxon>Pontibacter</taxon>
    </lineage>
</organism>
<feature type="chain" id="PRO_5015699422" description="Outer membrane protein with beta-barrel domain" evidence="1">
    <location>
        <begin position="22"/>
        <end position="203"/>
    </location>
</feature>
<comment type="caution">
    <text evidence="2">The sequence shown here is derived from an EMBL/GenBank/DDBJ whole genome shotgun (WGS) entry which is preliminary data.</text>
</comment>
<dbReference type="AlphaFoldDB" id="A0A2U1B1K0"/>
<dbReference type="SUPFAM" id="SSF56925">
    <property type="entry name" value="OMPA-like"/>
    <property type="match status" value="1"/>
</dbReference>
<name>A0A2U1B1K0_9BACT</name>